<feature type="transmembrane region" description="Helical" evidence="2">
    <location>
        <begin position="335"/>
        <end position="358"/>
    </location>
</feature>
<sequence>MVVKFDHLFQIDRREIIPINNHERLAFELRANIPRSPRSSEELGFEFVLDIRSKGSPVAEVTRDRAREIMQIDNDIADPGAHEQLHVVLQDRLSTDLDHRLWAGVGQRPKALSASSRKQKRLHPAPPPRIVSHPCRRPPPRGGHKPAMAAILTLSIFIVLFAVGLALLLLLKRGPLSLGETLVAPAFGIAAFVIPTVILSQLGLPVERFALIEILALGCAALGVVFWRRQSVPWQLLLIFVPLVAIAFVLIAWPQFIYGFNWVSFSNDDMINYSLAADRLVSHGFYQLPQLRPDEIFRGYDASYWFLYVVNGERTGVEMLLAVVASVTRLRGFQAFMPCILGFDLSLLCTATALGWAFRKNVGDAWLVGALVAVSPLTALGSFYQLFAQVGGLPILTAQTAVLAFSSPRLPEDLRDRFRLGLMLGILIAAQALIYPELLPFAALMYLIWVTAGALRRTLRLRDLALPMASAVASFIILAPWYGPRMISLLASRVLSQVPHGGPVAPTEFVFPYFLVPSGLSSLWGFTTLTIFGGAWLSLGIGLGLIFTSITGAYTFYLAVRKLQPTAIILAVMFSLGAVMFVKKVDFGLFKLGMYIQPFMLAAFVSLLSRLSPKRLLAGAAISVLLIAGAFNQWSYAETTFNGPYGASSGYVEVRGATSSHLLNTLHAIEQHSSTPDAYITDTDNLVLAKYETGYVGRKPLFMLAYNFRENLNGISIPAIPALRPYYRSRDAYARKLLAKAASFSRAERFRFRPSAVALFDLPASLGPYKHRMLLHTGGADTVLNRSDRRFNNGIVYLAKPNSIPNDLTFVQSSLGFAPGPGSPMSKISLFQVEPDYFRSSQTMSGISRYLLFSILNPTKRARMLLSITDTLSNDGKNRLPPASVIGLNRVVFPLVGSGSARVVSPPISPVDIGGYDIIGLDMGEPGHHFKVPRTWLMRLYGTNIQIDPRLLTAFARNISVISEAQYRSLRAPEYIHNLVKGIANHNLLYSGIYEDGWISRSAYLNLSTNTENESLIVDGLVPLIKNPHYDETLVCKIDGRVAQTINLRVGYFRLVILTHLAPGNHIVKFIFSSFERLPGGDGRPISAKFTSVGFRSTR</sequence>
<dbReference type="AlphaFoldDB" id="E6Q5T4"/>
<proteinExistence type="predicted"/>
<feature type="transmembrane region" description="Helical" evidence="2">
    <location>
        <begin position="209"/>
        <end position="227"/>
    </location>
</feature>
<evidence type="ECO:0000256" key="1">
    <source>
        <dbReference type="SAM" id="MobiDB-lite"/>
    </source>
</evidence>
<organism evidence="3">
    <name type="scientific">mine drainage metagenome</name>
    <dbReference type="NCBI Taxonomy" id="410659"/>
    <lineage>
        <taxon>unclassified sequences</taxon>
        <taxon>metagenomes</taxon>
        <taxon>ecological metagenomes</taxon>
    </lineage>
</organism>
<feature type="transmembrane region" description="Helical" evidence="2">
    <location>
        <begin position="588"/>
        <end position="609"/>
    </location>
</feature>
<keyword evidence="2" id="KW-1133">Transmembrane helix</keyword>
<feature type="region of interest" description="Disordered" evidence="1">
    <location>
        <begin position="108"/>
        <end position="142"/>
    </location>
</feature>
<feature type="transmembrane region" description="Helical" evidence="2">
    <location>
        <begin position="563"/>
        <end position="582"/>
    </location>
</feature>
<evidence type="ECO:0000256" key="2">
    <source>
        <dbReference type="SAM" id="Phobius"/>
    </source>
</evidence>
<dbReference type="EMBL" id="CABO01000039">
    <property type="protein sequence ID" value="CBI02555.1"/>
    <property type="molecule type" value="Genomic_DNA"/>
</dbReference>
<comment type="caution">
    <text evidence="3">The sequence shown here is derived from an EMBL/GenBank/DDBJ whole genome shotgun (WGS) entry which is preliminary data.</text>
</comment>
<gene>
    <name evidence="3" type="ORF">CARN4_2403</name>
</gene>
<evidence type="ECO:0000313" key="3">
    <source>
        <dbReference type="EMBL" id="CBI02555.1"/>
    </source>
</evidence>
<keyword evidence="2" id="KW-0812">Transmembrane</keyword>
<accession>E6Q5T4</accession>
<feature type="transmembrane region" description="Helical" evidence="2">
    <location>
        <begin position="147"/>
        <end position="170"/>
    </location>
</feature>
<feature type="transmembrane region" description="Helical" evidence="2">
    <location>
        <begin position="464"/>
        <end position="483"/>
    </location>
</feature>
<feature type="transmembrane region" description="Helical" evidence="2">
    <location>
        <begin position="523"/>
        <end position="556"/>
    </location>
</feature>
<reference evidence="3" key="1">
    <citation type="submission" date="2009-10" db="EMBL/GenBank/DDBJ databases">
        <title>Diversity of trophic interactions inside an arsenic-rich microbial ecosystem.</title>
        <authorList>
            <person name="Bertin P.N."/>
            <person name="Heinrich-Salmeron A."/>
            <person name="Pelletier E."/>
            <person name="Goulhen-Chollet F."/>
            <person name="Arsene-Ploetze F."/>
            <person name="Gallien S."/>
            <person name="Calteau A."/>
            <person name="Vallenet D."/>
            <person name="Casiot C."/>
            <person name="Chane-Woon-Ming B."/>
            <person name="Giloteaux L."/>
            <person name="Barakat M."/>
            <person name="Bonnefoy V."/>
            <person name="Bruneel O."/>
            <person name="Chandler M."/>
            <person name="Cleiss J."/>
            <person name="Duran R."/>
            <person name="Elbaz-Poulichet F."/>
            <person name="Fonknechten N."/>
            <person name="Lauga B."/>
            <person name="Mornico D."/>
            <person name="Ortet P."/>
            <person name="Schaeffer C."/>
            <person name="Siguier P."/>
            <person name="Alexander Thil Smith A."/>
            <person name="Van Dorsselaer A."/>
            <person name="Weissenbach J."/>
            <person name="Medigue C."/>
            <person name="Le Paslier D."/>
        </authorList>
    </citation>
    <scope>NUCLEOTIDE SEQUENCE</scope>
</reference>
<feature type="transmembrane region" description="Helical" evidence="2">
    <location>
        <begin position="365"/>
        <end position="384"/>
    </location>
</feature>
<feature type="transmembrane region" description="Helical" evidence="2">
    <location>
        <begin position="616"/>
        <end position="634"/>
    </location>
</feature>
<feature type="transmembrane region" description="Helical" evidence="2">
    <location>
        <begin position="182"/>
        <end position="203"/>
    </location>
</feature>
<keyword evidence="2" id="KW-0472">Membrane</keyword>
<name>E6Q5T4_9ZZZZ</name>
<protein>
    <submittedName>
        <fullName evidence="3">Uncharacterized protein</fullName>
    </submittedName>
</protein>
<feature type="transmembrane region" description="Helical" evidence="2">
    <location>
        <begin position="234"/>
        <end position="256"/>
    </location>
</feature>